<feature type="binding site" evidence="3">
    <location>
        <position position="352"/>
    </location>
    <ligand>
        <name>Mn(2+)</name>
        <dbReference type="ChEBI" id="CHEBI:29035"/>
    </ligand>
</feature>
<dbReference type="GO" id="GO:0009073">
    <property type="term" value="P:aromatic amino acid family biosynthetic process"/>
    <property type="evidence" value="ECO:0007669"/>
    <property type="project" value="InterPro"/>
</dbReference>
<sequence length="447" mass="49767">MAEGWTPGSWRTREALQLPRYPDPRELAAVEEELRALPPLVTSWEILALRQRIAEAQEGRCFLLQGGDCAEAFDGCTPEVISNRLKVLLQMSLVLVHGLRKPVVRVGRFAGQYAKPRSADTETIDGVTLPSYRGDMVNAPAFTAAARTPDPRRMIKAHARSAMTMNFVRALIDGGFADLHHPEYWDLAWVGHSPLAAEYRRMVEQVADSVHFMETLSGEAVHNLRRVDFYTSHEALLLPYEEPLTRQVPRHWGWFNLSTHFPWIGMRTAGLDGAHVEYFRGIRNPVAVKVGPSVTPDALLRLVEVLNPGNEPGRLTLVHRMGAGRIGECLPPLLKAVQREGARVLWVCDPMHGNTENTSNGYKTRRFANIASELEQAAEIHAAAGTRLGGVHLELTGEDVTECLGGARELTERDLERAYRSSVDPRLNYEQALELSMRIVRSQGGAP</sequence>
<keyword evidence="2 4" id="KW-0808">Transferase</keyword>
<evidence type="ECO:0000256" key="3">
    <source>
        <dbReference type="PIRSR" id="PIRSR602480-1"/>
    </source>
</evidence>
<evidence type="ECO:0000313" key="6">
    <source>
        <dbReference type="Proteomes" id="UP000030003"/>
    </source>
</evidence>
<dbReference type="GO" id="GO:0003849">
    <property type="term" value="F:3-deoxy-7-phosphoheptulonate synthase activity"/>
    <property type="evidence" value="ECO:0007669"/>
    <property type="project" value="UniProtKB-EC"/>
</dbReference>
<name>A0A0A0M7X0_9GAMM</name>
<evidence type="ECO:0000256" key="4">
    <source>
        <dbReference type="RuleBase" id="RU363071"/>
    </source>
</evidence>
<gene>
    <name evidence="5" type="ORF">N791_01415</name>
</gene>
<proteinExistence type="inferred from homology"/>
<dbReference type="SUPFAM" id="SSF51569">
    <property type="entry name" value="Aldolase"/>
    <property type="match status" value="1"/>
</dbReference>
<accession>A0A0A0M7X0</accession>
<comment type="cofactor">
    <cofactor evidence="3">
        <name>Mn(2+)</name>
        <dbReference type="ChEBI" id="CHEBI:29035"/>
    </cofactor>
    <cofactor evidence="3">
        <name>Co(2+)</name>
        <dbReference type="ChEBI" id="CHEBI:48828"/>
    </cofactor>
    <cofactor evidence="3">
        <name>Cd(2+)</name>
        <dbReference type="ChEBI" id="CHEBI:48775"/>
    </cofactor>
    <text evidence="3">Binds 1 divalent cation per subunit. The enzyme is active with manganese, cobalt or cadmium ions.</text>
</comment>
<comment type="catalytic activity">
    <reaction evidence="4">
        <text>D-erythrose 4-phosphate + phosphoenolpyruvate + H2O = 7-phospho-2-dehydro-3-deoxy-D-arabino-heptonate + phosphate</text>
        <dbReference type="Rhea" id="RHEA:14717"/>
        <dbReference type="ChEBI" id="CHEBI:15377"/>
        <dbReference type="ChEBI" id="CHEBI:16897"/>
        <dbReference type="ChEBI" id="CHEBI:43474"/>
        <dbReference type="ChEBI" id="CHEBI:58394"/>
        <dbReference type="ChEBI" id="CHEBI:58702"/>
        <dbReference type="EC" id="2.5.1.54"/>
    </reaction>
</comment>
<keyword evidence="6" id="KW-1185">Reference proteome</keyword>
<dbReference type="InterPro" id="IPR013785">
    <property type="entry name" value="Aldolase_TIM"/>
</dbReference>
<comment type="caution">
    <text evidence="5">The sequence shown here is derived from an EMBL/GenBank/DDBJ whole genome shotgun (WGS) entry which is preliminary data.</text>
</comment>
<dbReference type="Gene3D" id="3.20.20.70">
    <property type="entry name" value="Aldolase class I"/>
    <property type="match status" value="1"/>
</dbReference>
<dbReference type="PANTHER" id="PTHR21337">
    <property type="entry name" value="PHOSPHO-2-DEHYDRO-3-DEOXYHEPTONATE ALDOLASE 1, 2"/>
    <property type="match status" value="1"/>
</dbReference>
<keyword evidence="3" id="KW-0104">Cadmium</keyword>
<feature type="binding site" evidence="3">
    <location>
        <position position="424"/>
    </location>
    <ligand>
        <name>Mn(2+)</name>
        <dbReference type="ChEBI" id="CHEBI:29035"/>
    </ligand>
</feature>
<dbReference type="PANTHER" id="PTHR21337:SF0">
    <property type="entry name" value="PHOSPHO-2-DEHYDRO-3-DEOXYHEPTONATE ALDOLASE"/>
    <property type="match status" value="1"/>
</dbReference>
<dbReference type="NCBIfam" id="TIGR01358">
    <property type="entry name" value="DAHP_synth_II"/>
    <property type="match status" value="1"/>
</dbReference>
<dbReference type="InterPro" id="IPR002480">
    <property type="entry name" value="DAHP_synth_2"/>
</dbReference>
<keyword evidence="3" id="KW-0170">Cobalt</keyword>
<evidence type="ECO:0000256" key="2">
    <source>
        <dbReference type="ARBA" id="ARBA00022679"/>
    </source>
</evidence>
<comment type="similarity">
    <text evidence="1 4">Belongs to the class-II DAHP synthase family.</text>
</comment>
<feature type="binding site" evidence="3">
    <location>
        <position position="108"/>
    </location>
    <ligand>
        <name>phosphoenolpyruvate</name>
        <dbReference type="ChEBI" id="CHEBI:58702"/>
    </ligand>
</feature>
<feature type="binding site" evidence="3">
    <location>
        <position position="69"/>
    </location>
    <ligand>
        <name>Mn(2+)</name>
        <dbReference type="ChEBI" id="CHEBI:29035"/>
    </ligand>
</feature>
<protein>
    <recommendedName>
        <fullName evidence="4">Phospho-2-dehydro-3-deoxyheptonate aldolase</fullName>
        <ecNumber evidence="4">2.5.1.54</ecNumber>
    </recommendedName>
</protein>
<feature type="binding site" evidence="3">
    <location>
        <position position="394"/>
    </location>
    <ligand>
        <name>Mn(2+)</name>
        <dbReference type="ChEBI" id="CHEBI:29035"/>
    </ligand>
</feature>
<dbReference type="EC" id="2.5.1.54" evidence="4"/>
<dbReference type="Pfam" id="PF01474">
    <property type="entry name" value="DAHP_synth_2"/>
    <property type="match status" value="1"/>
</dbReference>
<evidence type="ECO:0000256" key="1">
    <source>
        <dbReference type="ARBA" id="ARBA00008911"/>
    </source>
</evidence>
<feature type="binding site" evidence="3">
    <location>
        <position position="320"/>
    </location>
    <ligand>
        <name>phosphoenolpyruvate</name>
        <dbReference type="ChEBI" id="CHEBI:58702"/>
    </ligand>
</feature>
<reference evidence="5 6" key="1">
    <citation type="submission" date="2013-08" db="EMBL/GenBank/DDBJ databases">
        <title>Genomic analysis of Lysobacter defluvii.</title>
        <authorList>
            <person name="Wang Q."/>
            <person name="Wang G."/>
        </authorList>
    </citation>
    <scope>NUCLEOTIDE SEQUENCE [LARGE SCALE GENOMIC DNA]</scope>
    <source>
        <strain evidence="5 6">IMMIB APB-9</strain>
    </source>
</reference>
<dbReference type="AlphaFoldDB" id="A0A0A0M7X0"/>
<evidence type="ECO:0000313" key="5">
    <source>
        <dbReference type="EMBL" id="KGO99180.1"/>
    </source>
</evidence>
<feature type="binding site" evidence="3">
    <location>
        <position position="289"/>
    </location>
    <ligand>
        <name>phosphoenolpyruvate</name>
        <dbReference type="ChEBI" id="CHEBI:58702"/>
    </ligand>
</feature>
<dbReference type="EMBL" id="AVBH01000027">
    <property type="protein sequence ID" value="KGO99180.1"/>
    <property type="molecule type" value="Genomic_DNA"/>
</dbReference>
<keyword evidence="3" id="KW-0464">Manganese</keyword>
<dbReference type="Proteomes" id="UP000030003">
    <property type="component" value="Unassembled WGS sequence"/>
</dbReference>
<organism evidence="5 6">
    <name type="scientific">Lysobacter defluvii IMMIB APB-9 = DSM 18482</name>
    <dbReference type="NCBI Taxonomy" id="1385515"/>
    <lineage>
        <taxon>Bacteria</taxon>
        <taxon>Pseudomonadati</taxon>
        <taxon>Pseudomonadota</taxon>
        <taxon>Gammaproteobacteria</taxon>
        <taxon>Lysobacterales</taxon>
        <taxon>Lysobacteraceae</taxon>
        <taxon>Novilysobacter</taxon>
    </lineage>
</organism>
<dbReference type="STRING" id="1385515.GCA_000423325_02103"/>
<dbReference type="eggNOG" id="COG3200">
    <property type="taxonomic scope" value="Bacteria"/>
</dbReference>